<protein>
    <recommendedName>
        <fullName evidence="5">Gamma-tubulin complex component</fullName>
    </recommendedName>
</protein>
<feature type="non-terminal residue" evidence="7">
    <location>
        <position position="1"/>
    </location>
</feature>
<dbReference type="GO" id="GO:0005874">
    <property type="term" value="C:microtubule"/>
    <property type="evidence" value="ECO:0007669"/>
    <property type="project" value="UniProtKB-KW"/>
</dbReference>
<dbReference type="PANTHER" id="PTHR19302">
    <property type="entry name" value="GAMMA TUBULIN COMPLEX PROTEIN"/>
    <property type="match status" value="1"/>
</dbReference>
<gene>
    <name evidence="7" type="ORF">ElyMa_002631500</name>
</gene>
<dbReference type="GO" id="GO:0000930">
    <property type="term" value="C:gamma-tubulin complex"/>
    <property type="evidence" value="ECO:0007669"/>
    <property type="project" value="TreeGrafter"/>
</dbReference>
<dbReference type="InterPro" id="IPR007259">
    <property type="entry name" value="GCP"/>
</dbReference>
<keyword evidence="2 5" id="KW-0963">Cytoplasm</keyword>
<comment type="caution">
    <text evidence="7">The sequence shown here is derived from an EMBL/GenBank/DDBJ whole genome shotgun (WGS) entry which is preliminary data.</text>
</comment>
<organism evidence="7 8">
    <name type="scientific">Elysia marginata</name>
    <dbReference type="NCBI Taxonomy" id="1093978"/>
    <lineage>
        <taxon>Eukaryota</taxon>
        <taxon>Metazoa</taxon>
        <taxon>Spiralia</taxon>
        <taxon>Lophotrochozoa</taxon>
        <taxon>Mollusca</taxon>
        <taxon>Gastropoda</taxon>
        <taxon>Heterobranchia</taxon>
        <taxon>Euthyneura</taxon>
        <taxon>Panpulmonata</taxon>
        <taxon>Sacoglossa</taxon>
        <taxon>Placobranchoidea</taxon>
        <taxon>Plakobranchidae</taxon>
        <taxon>Elysia</taxon>
    </lineage>
</organism>
<evidence type="ECO:0000313" key="7">
    <source>
        <dbReference type="EMBL" id="GFR92975.1"/>
    </source>
</evidence>
<dbReference type="PANTHER" id="PTHR19302:SF33">
    <property type="entry name" value="GAMMA-TUBULIN COMPLEX COMPONENT 5"/>
    <property type="match status" value="1"/>
</dbReference>
<dbReference type="GO" id="GO:0007020">
    <property type="term" value="P:microtubule nucleation"/>
    <property type="evidence" value="ECO:0007669"/>
    <property type="project" value="InterPro"/>
</dbReference>
<comment type="similarity">
    <text evidence="1 5">Belongs to the TUBGCP family.</text>
</comment>
<evidence type="ECO:0000256" key="3">
    <source>
        <dbReference type="ARBA" id="ARBA00022701"/>
    </source>
</evidence>
<dbReference type="GO" id="GO:0000922">
    <property type="term" value="C:spindle pole"/>
    <property type="evidence" value="ECO:0007669"/>
    <property type="project" value="InterPro"/>
</dbReference>
<feature type="domain" description="Gamma tubulin complex component C-terminal" evidence="6">
    <location>
        <begin position="2"/>
        <end position="177"/>
    </location>
</feature>
<comment type="subcellular location">
    <subcellularLocation>
        <location evidence="5">Cytoplasm</location>
        <location evidence="5">Cytoskeleton</location>
        <location evidence="5">Microtubule organizing center</location>
    </subcellularLocation>
</comment>
<keyword evidence="3 5" id="KW-0493">Microtubule</keyword>
<dbReference type="InterPro" id="IPR040457">
    <property type="entry name" value="GCP_C"/>
</dbReference>
<dbReference type="GO" id="GO:0000278">
    <property type="term" value="P:mitotic cell cycle"/>
    <property type="evidence" value="ECO:0007669"/>
    <property type="project" value="TreeGrafter"/>
</dbReference>
<dbReference type="EMBL" id="BMAT01005429">
    <property type="protein sequence ID" value="GFR92975.1"/>
    <property type="molecule type" value="Genomic_DNA"/>
</dbReference>
<dbReference type="InterPro" id="IPR042241">
    <property type="entry name" value="GCP_C_sf"/>
</dbReference>
<dbReference type="AlphaFoldDB" id="A0AAV4H8Q4"/>
<dbReference type="GO" id="GO:0043015">
    <property type="term" value="F:gamma-tubulin binding"/>
    <property type="evidence" value="ECO:0007669"/>
    <property type="project" value="InterPro"/>
</dbReference>
<evidence type="ECO:0000256" key="4">
    <source>
        <dbReference type="ARBA" id="ARBA00023212"/>
    </source>
</evidence>
<evidence type="ECO:0000256" key="5">
    <source>
        <dbReference type="RuleBase" id="RU363050"/>
    </source>
</evidence>
<dbReference type="Pfam" id="PF04130">
    <property type="entry name" value="GCP_C_terminal"/>
    <property type="match status" value="1"/>
</dbReference>
<dbReference type="GO" id="GO:0051321">
    <property type="term" value="P:meiotic cell cycle"/>
    <property type="evidence" value="ECO:0007669"/>
    <property type="project" value="TreeGrafter"/>
</dbReference>
<accession>A0AAV4H8Q4</accession>
<proteinExistence type="inferred from homology"/>
<evidence type="ECO:0000313" key="8">
    <source>
        <dbReference type="Proteomes" id="UP000762676"/>
    </source>
</evidence>
<evidence type="ECO:0000256" key="2">
    <source>
        <dbReference type="ARBA" id="ARBA00022490"/>
    </source>
</evidence>
<dbReference type="Gene3D" id="1.20.120.1900">
    <property type="entry name" value="Gamma-tubulin complex, C-terminal domain"/>
    <property type="match status" value="1"/>
</dbReference>
<reference evidence="7 8" key="1">
    <citation type="journal article" date="2021" name="Elife">
        <title>Chloroplast acquisition without the gene transfer in kleptoplastic sea slugs, Plakobranchus ocellatus.</title>
        <authorList>
            <person name="Maeda T."/>
            <person name="Takahashi S."/>
            <person name="Yoshida T."/>
            <person name="Shimamura S."/>
            <person name="Takaki Y."/>
            <person name="Nagai Y."/>
            <person name="Toyoda A."/>
            <person name="Suzuki Y."/>
            <person name="Arimoto A."/>
            <person name="Ishii H."/>
            <person name="Satoh N."/>
            <person name="Nishiyama T."/>
            <person name="Hasebe M."/>
            <person name="Maruyama T."/>
            <person name="Minagawa J."/>
            <person name="Obokata J."/>
            <person name="Shigenobu S."/>
        </authorList>
    </citation>
    <scope>NUCLEOTIDE SEQUENCE [LARGE SCALE GENOMIC DNA]</scope>
</reference>
<sequence length="189" mass="21909">IKRAKFTLDQLRFDDLSREQAVPTSARQLVSEETESISRTSLIHQFHLLRFRLLFFVNSVHDYIMTRILHSTELEFGCQLDAAMDLDQIIHIHSQYVDAIHERCLLHPRLTMLREAVLRVLNLTLTFGTHWRQGVDFARVEAIHEIDSDLTQCIYFLSSFLQNVVKRGSFPHLESLAFALASLLDRSSS</sequence>
<keyword evidence="8" id="KW-1185">Reference proteome</keyword>
<keyword evidence="4 5" id="KW-0206">Cytoskeleton</keyword>
<dbReference type="GO" id="GO:0031122">
    <property type="term" value="P:cytoplasmic microtubule organization"/>
    <property type="evidence" value="ECO:0007669"/>
    <property type="project" value="TreeGrafter"/>
</dbReference>
<name>A0AAV4H8Q4_9GAST</name>
<dbReference type="Proteomes" id="UP000762676">
    <property type="component" value="Unassembled WGS sequence"/>
</dbReference>
<evidence type="ECO:0000256" key="1">
    <source>
        <dbReference type="ARBA" id="ARBA00010337"/>
    </source>
</evidence>
<dbReference type="GO" id="GO:0051225">
    <property type="term" value="P:spindle assembly"/>
    <property type="evidence" value="ECO:0007669"/>
    <property type="project" value="TreeGrafter"/>
</dbReference>
<evidence type="ECO:0000259" key="6">
    <source>
        <dbReference type="Pfam" id="PF04130"/>
    </source>
</evidence>
<dbReference type="GO" id="GO:0051011">
    <property type="term" value="F:microtubule minus-end binding"/>
    <property type="evidence" value="ECO:0007669"/>
    <property type="project" value="TreeGrafter"/>
</dbReference>